<keyword evidence="3" id="KW-1185">Reference proteome</keyword>
<gene>
    <name evidence="2" type="ORF">ENUP19_0065G0013</name>
</gene>
<accession>A0ABQ0DE64</accession>
<protein>
    <submittedName>
        <fullName evidence="2">Uncharacterized protein</fullName>
    </submittedName>
</protein>
<dbReference type="EMBL" id="BAAFRS010000065">
    <property type="protein sequence ID" value="GAB1221137.1"/>
    <property type="molecule type" value="Genomic_DNA"/>
</dbReference>
<organism evidence="2 3">
    <name type="scientific">Entamoeba nuttalli</name>
    <dbReference type="NCBI Taxonomy" id="412467"/>
    <lineage>
        <taxon>Eukaryota</taxon>
        <taxon>Amoebozoa</taxon>
        <taxon>Evosea</taxon>
        <taxon>Archamoebae</taxon>
        <taxon>Mastigamoebida</taxon>
        <taxon>Entamoebidae</taxon>
        <taxon>Entamoeba</taxon>
    </lineage>
</organism>
<proteinExistence type="predicted"/>
<sequence>MERTEEDDYNRRRTREERRERSEVRRREKTELRKKEYVYYGINIMNTKLKKKLRKEEIKRILEEYHIDITIEEYIKTVKRSKEIKKENIEYVNKKVDDMIKEEDNIENEKIREISRKKKKKEIDIEYIKELIKKSKRKQRMQIYWILFQ</sequence>
<name>A0ABQ0DE64_9EUKA</name>
<dbReference type="Proteomes" id="UP001628156">
    <property type="component" value="Unassembled WGS sequence"/>
</dbReference>
<comment type="caution">
    <text evidence="2">The sequence shown here is derived from an EMBL/GenBank/DDBJ whole genome shotgun (WGS) entry which is preliminary data.</text>
</comment>
<evidence type="ECO:0000313" key="3">
    <source>
        <dbReference type="Proteomes" id="UP001628156"/>
    </source>
</evidence>
<reference evidence="2 3" key="1">
    <citation type="journal article" date="2019" name="PLoS Negl. Trop. Dis.">
        <title>Whole genome sequencing of Entamoeba nuttalli reveals mammalian host-related molecular signatures and a novel octapeptide-repeat surface protein.</title>
        <authorList>
            <person name="Tanaka M."/>
            <person name="Makiuchi T."/>
            <person name="Komiyama T."/>
            <person name="Shiina T."/>
            <person name="Osaki K."/>
            <person name="Tachibana H."/>
        </authorList>
    </citation>
    <scope>NUCLEOTIDE SEQUENCE [LARGE SCALE GENOMIC DNA]</scope>
    <source>
        <strain evidence="2 3">P19-061405</strain>
    </source>
</reference>
<feature type="region of interest" description="Disordered" evidence="1">
    <location>
        <begin position="1"/>
        <end position="28"/>
    </location>
</feature>
<evidence type="ECO:0000256" key="1">
    <source>
        <dbReference type="SAM" id="MobiDB-lite"/>
    </source>
</evidence>
<evidence type="ECO:0000313" key="2">
    <source>
        <dbReference type="EMBL" id="GAB1221137.1"/>
    </source>
</evidence>